<sequence>MGFQAAAQAAKASTQVTAAGRCALWAVQFLEAWATLMQSLTTLGCHSNTVQAYVQLVVAYALLDAAPSSHMMSCQDASVLVAACPPLLLNHDIQAIETNLIEFRGTLEGRTDVERLVER</sequence>
<protein>
    <submittedName>
        <fullName evidence="1">Uncharacterized protein</fullName>
    </submittedName>
</protein>
<evidence type="ECO:0000313" key="2">
    <source>
        <dbReference type="Proteomes" id="UP001491310"/>
    </source>
</evidence>
<dbReference type="EMBL" id="JALJOT010000008">
    <property type="protein sequence ID" value="KAK9908437.1"/>
    <property type="molecule type" value="Genomic_DNA"/>
</dbReference>
<keyword evidence="2" id="KW-1185">Reference proteome</keyword>
<gene>
    <name evidence="1" type="ORF">WJX75_007869</name>
</gene>
<dbReference type="Proteomes" id="UP001491310">
    <property type="component" value="Unassembled WGS sequence"/>
</dbReference>
<comment type="caution">
    <text evidence="1">The sequence shown here is derived from an EMBL/GenBank/DDBJ whole genome shotgun (WGS) entry which is preliminary data.</text>
</comment>
<name>A0ABR2YN16_9CHLO</name>
<organism evidence="1 2">
    <name type="scientific">Coccomyxa subellipsoidea</name>
    <dbReference type="NCBI Taxonomy" id="248742"/>
    <lineage>
        <taxon>Eukaryota</taxon>
        <taxon>Viridiplantae</taxon>
        <taxon>Chlorophyta</taxon>
        <taxon>core chlorophytes</taxon>
        <taxon>Trebouxiophyceae</taxon>
        <taxon>Trebouxiophyceae incertae sedis</taxon>
        <taxon>Coccomyxaceae</taxon>
        <taxon>Coccomyxa</taxon>
    </lineage>
</organism>
<reference evidence="1 2" key="1">
    <citation type="journal article" date="2024" name="Nat. Commun.">
        <title>Phylogenomics reveals the evolutionary origins of lichenization in chlorophyte algae.</title>
        <authorList>
            <person name="Puginier C."/>
            <person name="Libourel C."/>
            <person name="Otte J."/>
            <person name="Skaloud P."/>
            <person name="Haon M."/>
            <person name="Grisel S."/>
            <person name="Petersen M."/>
            <person name="Berrin J.G."/>
            <person name="Delaux P.M."/>
            <person name="Dal Grande F."/>
            <person name="Keller J."/>
        </authorList>
    </citation>
    <scope>NUCLEOTIDE SEQUENCE [LARGE SCALE GENOMIC DNA]</scope>
    <source>
        <strain evidence="1 2">SAG 216-7</strain>
    </source>
</reference>
<accession>A0ABR2YN16</accession>
<evidence type="ECO:0000313" key="1">
    <source>
        <dbReference type="EMBL" id="KAK9908437.1"/>
    </source>
</evidence>
<proteinExistence type="predicted"/>